<dbReference type="EMBL" id="BMKK01000006">
    <property type="protein sequence ID" value="GGD66872.1"/>
    <property type="molecule type" value="Genomic_DNA"/>
</dbReference>
<evidence type="ECO:0000313" key="15">
    <source>
        <dbReference type="Proteomes" id="UP000609064"/>
    </source>
</evidence>
<evidence type="ECO:0000256" key="9">
    <source>
        <dbReference type="HAMAP-Rule" id="MF_01463"/>
    </source>
</evidence>
<feature type="transmembrane region" description="Helical" evidence="9">
    <location>
        <begin position="923"/>
        <end position="941"/>
    </location>
</feature>
<dbReference type="PRINTS" id="PR01755">
    <property type="entry name" value="SECFTRNLCASE"/>
</dbReference>
<protein>
    <recommendedName>
        <fullName evidence="9 10">Multifunctional fusion protein</fullName>
    </recommendedName>
    <domain>
        <recommendedName>
            <fullName evidence="9">Protein translocase subunit SecD</fullName>
        </recommendedName>
    </domain>
    <domain>
        <recommendedName>
            <fullName evidence="10">Protein-export membrane protein SecF</fullName>
        </recommendedName>
    </domain>
</protein>
<evidence type="ECO:0000256" key="4">
    <source>
        <dbReference type="ARBA" id="ARBA00022692"/>
    </source>
</evidence>
<evidence type="ECO:0000256" key="5">
    <source>
        <dbReference type="ARBA" id="ARBA00022927"/>
    </source>
</evidence>
<dbReference type="RefSeq" id="WP_188767557.1">
    <property type="nucleotide sequence ID" value="NZ_BMKK01000006.1"/>
</dbReference>
<dbReference type="Proteomes" id="UP000609064">
    <property type="component" value="Unassembled WGS sequence"/>
</dbReference>
<feature type="transmembrane region" description="Helical" evidence="9">
    <location>
        <begin position="633"/>
        <end position="652"/>
    </location>
</feature>
<evidence type="ECO:0000256" key="1">
    <source>
        <dbReference type="ARBA" id="ARBA00004651"/>
    </source>
</evidence>
<evidence type="ECO:0000256" key="3">
    <source>
        <dbReference type="ARBA" id="ARBA00022475"/>
    </source>
</evidence>
<evidence type="ECO:0000256" key="8">
    <source>
        <dbReference type="ARBA" id="ARBA00023136"/>
    </source>
</evidence>
<dbReference type="InterPro" id="IPR005791">
    <property type="entry name" value="SecD"/>
</dbReference>
<dbReference type="Pfam" id="PF02355">
    <property type="entry name" value="SecD_SecF_C"/>
    <property type="match status" value="2"/>
</dbReference>
<evidence type="ECO:0000256" key="2">
    <source>
        <dbReference type="ARBA" id="ARBA00022448"/>
    </source>
</evidence>
<comment type="subcellular location">
    <subcellularLocation>
        <location evidence="1 9">Cell membrane</location>
        <topology evidence="1 9">Multi-pass membrane protein</topology>
    </subcellularLocation>
</comment>
<dbReference type="InterPro" id="IPR005665">
    <property type="entry name" value="SecF_bac"/>
</dbReference>
<dbReference type="GO" id="GO:0043952">
    <property type="term" value="P:protein transport by the Sec complex"/>
    <property type="evidence" value="ECO:0007669"/>
    <property type="project" value="UniProtKB-UniRule"/>
</dbReference>
<dbReference type="Gene3D" id="3.30.1360.200">
    <property type="match status" value="1"/>
</dbReference>
<dbReference type="NCBIfam" id="TIGR00916">
    <property type="entry name" value="2A0604s01"/>
    <property type="match status" value="1"/>
</dbReference>
<keyword evidence="6 9" id="KW-1133">Transmembrane helix</keyword>
<dbReference type="PANTHER" id="PTHR30081">
    <property type="entry name" value="PROTEIN-EXPORT MEMBRANE PROTEIN SEC"/>
    <property type="match status" value="1"/>
</dbReference>
<evidence type="ECO:0000256" key="10">
    <source>
        <dbReference type="HAMAP-Rule" id="MF_01464"/>
    </source>
</evidence>
<feature type="transmembrane region" description="Helical" evidence="9">
    <location>
        <begin position="609"/>
        <end position="627"/>
    </location>
</feature>
<dbReference type="Pfam" id="PF22599">
    <property type="entry name" value="SecDF_P1_head"/>
    <property type="match status" value="1"/>
</dbReference>
<comment type="caution">
    <text evidence="14">The sequence shown here is derived from an EMBL/GenBank/DDBJ whole genome shotgun (WGS) entry which is preliminary data.</text>
</comment>
<dbReference type="NCBIfam" id="NF009585">
    <property type="entry name" value="PRK13024.1-5"/>
    <property type="match status" value="1"/>
</dbReference>
<gene>
    <name evidence="10" type="primary">secF</name>
    <name evidence="9" type="synonym">secD</name>
    <name evidence="14" type="ORF">GCM10011514_33660</name>
</gene>
<feature type="domain" description="Protein export membrane protein SecD/SecF C-terminal" evidence="11">
    <location>
        <begin position="781"/>
        <end position="972"/>
    </location>
</feature>
<feature type="transmembrane region" description="Helical" evidence="9">
    <location>
        <begin position="557"/>
        <end position="576"/>
    </location>
</feature>
<dbReference type="NCBIfam" id="TIGR00966">
    <property type="entry name" value="transloc_SecF"/>
    <property type="match status" value="1"/>
</dbReference>
<comment type="similarity">
    <text evidence="9">Belongs to the SecD/SecF family. SecD subfamily.</text>
</comment>
<comment type="subunit">
    <text evidence="9">Forms a complex with SecF. Part of the essential Sec protein translocation apparatus which comprises SecA, SecYEG and auxiliary proteins SecDF. Other proteins may also be involved.</text>
</comment>
<organism evidence="14 15">
    <name type="scientific">Emticicia aquatilis</name>
    <dbReference type="NCBI Taxonomy" id="1537369"/>
    <lineage>
        <taxon>Bacteria</taxon>
        <taxon>Pseudomonadati</taxon>
        <taxon>Bacteroidota</taxon>
        <taxon>Cytophagia</taxon>
        <taxon>Cytophagales</taxon>
        <taxon>Leadbetterellaceae</taxon>
        <taxon>Emticicia</taxon>
    </lineage>
</organism>
<dbReference type="HAMAP" id="MF_01463_B">
    <property type="entry name" value="SecD_B"/>
    <property type="match status" value="1"/>
</dbReference>
<keyword evidence="3 9" id="KW-1003">Cell membrane</keyword>
<comment type="similarity">
    <text evidence="10">Belongs to the SecD/SecF family. SecF subfamily.</text>
</comment>
<dbReference type="HAMAP" id="MF_01464_B">
    <property type="entry name" value="SecF_B"/>
    <property type="match status" value="1"/>
</dbReference>
<feature type="transmembrane region" description="Helical" evidence="9">
    <location>
        <begin position="835"/>
        <end position="857"/>
    </location>
</feature>
<dbReference type="GO" id="GO:0005886">
    <property type="term" value="C:plasma membrane"/>
    <property type="evidence" value="ECO:0007669"/>
    <property type="project" value="UniProtKB-SubCell"/>
</dbReference>
<dbReference type="Gene3D" id="3.30.70.3220">
    <property type="match status" value="1"/>
</dbReference>
<keyword evidence="8 9" id="KW-0472">Membrane</keyword>
<dbReference type="NCBIfam" id="TIGR01129">
    <property type="entry name" value="secD"/>
    <property type="match status" value="1"/>
</dbReference>
<feature type="transmembrane region" description="Helical" evidence="9">
    <location>
        <begin position="947"/>
        <end position="971"/>
    </location>
</feature>
<comment type="function">
    <text evidence="9">Part of the Sec protein translocase complex. Interacts with the SecYEG preprotein conducting channel. SecDF uses the proton motive force (PMF) to complete protein translocation after the ATP-dependent function of SecA.</text>
</comment>
<keyword evidence="15" id="KW-1185">Reference proteome</keyword>
<dbReference type="Pfam" id="PF21760">
    <property type="entry name" value="SecD_1st"/>
    <property type="match status" value="1"/>
</dbReference>
<feature type="transmembrane region" description="Helical" evidence="9">
    <location>
        <begin position="686"/>
        <end position="704"/>
    </location>
</feature>
<dbReference type="InterPro" id="IPR048634">
    <property type="entry name" value="SecD_SecF_C"/>
</dbReference>
<dbReference type="AlphaFoldDB" id="A0A916YYC4"/>
<dbReference type="InterPro" id="IPR022645">
    <property type="entry name" value="SecD/SecF_bac"/>
</dbReference>
<dbReference type="Pfam" id="PF07549">
    <property type="entry name" value="Sec_GG"/>
    <property type="match status" value="2"/>
</dbReference>
<feature type="transmembrane region" description="Helical" evidence="9">
    <location>
        <begin position="504"/>
        <end position="524"/>
    </location>
</feature>
<proteinExistence type="inferred from homology"/>
<dbReference type="InterPro" id="IPR022813">
    <property type="entry name" value="SecD/SecF_arch_bac"/>
</dbReference>
<evidence type="ECO:0000259" key="13">
    <source>
        <dbReference type="Pfam" id="PF22599"/>
    </source>
</evidence>
<dbReference type="GO" id="GO:0065002">
    <property type="term" value="P:intracellular protein transmembrane transport"/>
    <property type="evidence" value="ECO:0007669"/>
    <property type="project" value="UniProtKB-UniRule"/>
</dbReference>
<feature type="domain" description="Protein export membrane protein SecD/SecF C-terminal" evidence="11">
    <location>
        <begin position="485"/>
        <end position="653"/>
    </location>
</feature>
<dbReference type="InterPro" id="IPR048631">
    <property type="entry name" value="SecD_1st"/>
</dbReference>
<dbReference type="GO" id="GO:0015450">
    <property type="term" value="F:protein-transporting ATPase activity"/>
    <property type="evidence" value="ECO:0007669"/>
    <property type="project" value="InterPro"/>
</dbReference>
<dbReference type="FunFam" id="1.20.1640.10:FF:000004">
    <property type="entry name" value="Protein translocase subunit SecD"/>
    <property type="match status" value="1"/>
</dbReference>
<accession>A0A916YYC4</accession>
<dbReference type="InterPro" id="IPR054384">
    <property type="entry name" value="SecDF_P1_head"/>
</dbReference>
<dbReference type="InterPro" id="IPR055344">
    <property type="entry name" value="SecD_SecF_C_bact"/>
</dbReference>
<keyword evidence="2 9" id="KW-0813">Transport</keyword>
<keyword evidence="7 9" id="KW-0811">Translocation</keyword>
<reference evidence="14" key="2">
    <citation type="submission" date="2020-09" db="EMBL/GenBank/DDBJ databases">
        <authorList>
            <person name="Sun Q."/>
            <person name="Zhou Y."/>
        </authorList>
    </citation>
    <scope>NUCLEOTIDE SEQUENCE</scope>
    <source>
        <strain evidence="14">CGMCC 1.15958</strain>
    </source>
</reference>
<dbReference type="Gene3D" id="1.20.1640.10">
    <property type="entry name" value="Multidrug efflux transporter AcrB transmembrane domain"/>
    <property type="match status" value="2"/>
</dbReference>
<evidence type="ECO:0000256" key="6">
    <source>
        <dbReference type="ARBA" id="ARBA00022989"/>
    </source>
</evidence>
<reference evidence="14" key="1">
    <citation type="journal article" date="2014" name="Int. J. Syst. Evol. Microbiol.">
        <title>Complete genome sequence of Corynebacterium casei LMG S-19264T (=DSM 44701T), isolated from a smear-ripened cheese.</title>
        <authorList>
            <consortium name="US DOE Joint Genome Institute (JGI-PGF)"/>
            <person name="Walter F."/>
            <person name="Albersmeier A."/>
            <person name="Kalinowski J."/>
            <person name="Ruckert C."/>
        </authorList>
    </citation>
    <scope>NUCLEOTIDE SEQUENCE</scope>
    <source>
        <strain evidence="14">CGMCC 1.15958</strain>
    </source>
</reference>
<dbReference type="InterPro" id="IPR022646">
    <property type="entry name" value="SecD/SecF_CS"/>
</dbReference>
<name>A0A916YYC4_9BACT</name>
<dbReference type="GO" id="GO:0006605">
    <property type="term" value="P:protein targeting"/>
    <property type="evidence" value="ECO:0007669"/>
    <property type="project" value="UniProtKB-UniRule"/>
</dbReference>
<feature type="transmembrane region" description="Helical" evidence="9">
    <location>
        <begin position="869"/>
        <end position="890"/>
    </location>
</feature>
<comment type="caution">
    <text evidence="9">Lacks conserved residue(s) required for the propagation of feature annotation.</text>
</comment>
<comment type="subunit">
    <text evidence="10">Forms a complex with SecD. Part of the essential Sec protein translocation apparatus which comprises SecA, SecYEG and auxiliary proteins SecDF. Other proteins may also be involved.</text>
</comment>
<evidence type="ECO:0000256" key="7">
    <source>
        <dbReference type="ARBA" id="ARBA00023010"/>
    </source>
</evidence>
<evidence type="ECO:0000259" key="12">
    <source>
        <dbReference type="Pfam" id="PF21760"/>
    </source>
</evidence>
<feature type="domain" description="SecDF P1 head subdomain" evidence="13">
    <location>
        <begin position="388"/>
        <end position="483"/>
    </location>
</feature>
<dbReference type="PANTHER" id="PTHR30081:SF1">
    <property type="entry name" value="PROTEIN TRANSLOCASE SUBUNIT SECD"/>
    <property type="match status" value="1"/>
</dbReference>
<keyword evidence="5 9" id="KW-0653">Protein transport</keyword>
<feature type="transmembrane region" description="Helical" evidence="9">
    <location>
        <begin position="807"/>
        <end position="828"/>
    </location>
</feature>
<keyword evidence="4 9" id="KW-0812">Transmembrane</keyword>
<evidence type="ECO:0000259" key="11">
    <source>
        <dbReference type="Pfam" id="PF02355"/>
    </source>
</evidence>
<sequence length="1003" mass="108121">MRNKGGVVALLVAFLAISIYFLARTWKANDIRKDAEAYATDKSGKVDYTKKQRYLDSLWKQPVFLGMTTTEDLMKQELGLGLDLQGGMSVILEVSPTEIVRALAGSRDPKVAAAISKAQERAATSSTNFVDLFAEEFKKVAPDTKLASIFSNSSNRGVLSLESSDSQVVSYIKKEVDGAFDRAFRIIQTRVDKFGVANPNLQRLSGTNRIQVELPGVDNPQRVRKLLSGAAKLEFCEVYTMQEIAPAFDGLAAILLQMDAEAKAADKSNLSKIAGKSDNSATASNDTSKNSLAAKLAGGSKTDTSKKDSAALAQRQTNAFSNLFIGTGYGVAVRVKDTSRVNQIMRRPDVQTLFPANASAVYDVKPRANGTNVNEEIVDMYFVKDLGKAPLEGDVVTNATQDFDERGKPAVEMQMNAEGARKWKALTGANIGRPIAIILDNFVYSAPNVNGEIGGGRSSISGNFTVEEALDLANVLKAGKLPAPTNVISEDIVGATVGSEAARAGILSSVIGVLFVLAFVMIYYNKAGLIANVALIVNLFLLLGVMASFGATLTLPGIAGLVLSVGMSVDANVLIYERIKEELLLGKTFPVAVRDGFQNAMSSIIDSNVTTLITGAVLFIFGSGLILGFATTLLIGIFTSLFSAIFVSRLFFEYYISKGKTVSFFTKWTEKLFKDSNFDFVSKRKLYYTISSAIIIAGIVSIFFKGFGLGVDFLGGRTYVAKFEKTVNTEEIDNALKATFEGQATEVKTFGGFDQVKITTPYKIENTNPEVEKQIETSVNAALANVNGNKGKVTSSSKVGPTIANDAIGGAFKAVLLSIVLVFVYIYVRFRRLAFGYGALVALFHDVAIILGIFSIFRGWLPFSLDVDQAFVGAVLTIMGYSMNDTVVVFDRVREYLTEKRGVKEDIPTVINNALNSTLSRTAVTGFSTLVVLLVLLIFGGETIRGFVFAMFVGVIVGTYSSLFVATPIVVDGMQRDMKREDAKLAAVPVVATEEVKKGGKKA</sequence>
<evidence type="ECO:0000313" key="14">
    <source>
        <dbReference type="EMBL" id="GGD66872.1"/>
    </source>
</evidence>
<dbReference type="SUPFAM" id="SSF82866">
    <property type="entry name" value="Multidrug efflux transporter AcrB transmembrane domain"/>
    <property type="match status" value="2"/>
</dbReference>
<feature type="transmembrane region" description="Helical" evidence="9">
    <location>
        <begin position="529"/>
        <end position="551"/>
    </location>
</feature>
<feature type="domain" description="Protein translocase subunit SecDF P1" evidence="12">
    <location>
        <begin position="181"/>
        <end position="238"/>
    </location>
</feature>